<gene>
    <name evidence="1" type="ORF">AML91_28110</name>
    <name evidence="2" type="ORF">SAMN05216191_101850</name>
</gene>
<protein>
    <submittedName>
        <fullName evidence="2">Uncharacterized protein</fullName>
    </submittedName>
</protein>
<organism evidence="2 4">
    <name type="scientific">Paenibacillus jilunlii</name>
    <dbReference type="NCBI Taxonomy" id="682956"/>
    <lineage>
        <taxon>Bacteria</taxon>
        <taxon>Bacillati</taxon>
        <taxon>Bacillota</taxon>
        <taxon>Bacilli</taxon>
        <taxon>Bacillales</taxon>
        <taxon>Paenibacillaceae</taxon>
        <taxon>Paenibacillus</taxon>
    </lineage>
</organism>
<evidence type="ECO:0000313" key="1">
    <source>
        <dbReference type="EMBL" id="KWX69668.1"/>
    </source>
</evidence>
<keyword evidence="3" id="KW-1185">Reference proteome</keyword>
<reference evidence="1 3" key="1">
    <citation type="submission" date="2015-08" db="EMBL/GenBank/DDBJ databases">
        <title>Genome of Paenibacillus jilunlii.</title>
        <authorList>
            <person name="Sant'Anna F.H."/>
            <person name="Ambrosini A."/>
            <person name="Souza R."/>
            <person name="Bach E."/>
            <person name="Fernandes G."/>
            <person name="Balsanelli E."/>
            <person name="Baura V.A."/>
            <person name="Pedrosa F.O."/>
            <person name="Souza E.M."/>
            <person name="Passaglia L."/>
        </authorList>
    </citation>
    <scope>NUCLEOTIDE SEQUENCE [LARGE SCALE GENOMIC DNA]</scope>
    <source>
        <strain evidence="1 3">DSM 23019</strain>
    </source>
</reference>
<name>A0A1G9HGN4_9BACL</name>
<evidence type="ECO:0000313" key="2">
    <source>
        <dbReference type="EMBL" id="SDL12065.1"/>
    </source>
</evidence>
<dbReference type="Proteomes" id="UP000070252">
    <property type="component" value="Unassembled WGS sequence"/>
</dbReference>
<reference evidence="2 4" key="2">
    <citation type="submission" date="2016-10" db="EMBL/GenBank/DDBJ databases">
        <authorList>
            <person name="de Groot N.N."/>
        </authorList>
    </citation>
    <scope>NUCLEOTIDE SEQUENCE [LARGE SCALE GENOMIC DNA]</scope>
    <source>
        <strain evidence="2 4">CGMCC 1.10239</strain>
    </source>
</reference>
<dbReference type="AlphaFoldDB" id="A0A1G9HGN4"/>
<accession>A0A1G9HGN4</accession>
<proteinExistence type="predicted"/>
<dbReference type="EMBL" id="LIPY01000124">
    <property type="protein sequence ID" value="KWX69668.1"/>
    <property type="molecule type" value="Genomic_DNA"/>
</dbReference>
<evidence type="ECO:0000313" key="4">
    <source>
        <dbReference type="Proteomes" id="UP000182783"/>
    </source>
</evidence>
<evidence type="ECO:0000313" key="3">
    <source>
        <dbReference type="Proteomes" id="UP000070252"/>
    </source>
</evidence>
<dbReference type="RefSeq" id="WP_062527968.1">
    <property type="nucleotide sequence ID" value="NZ_CP048429.1"/>
</dbReference>
<sequence>MVLQVFFQGGMVEEGLSMDSELLHEGDNELGVGPLTGTSEQHAVLQAAPGMLFNPNYYAFPCLRL</sequence>
<dbReference type="EMBL" id="FNGM01000001">
    <property type="protein sequence ID" value="SDL12065.1"/>
    <property type="molecule type" value="Genomic_DNA"/>
</dbReference>
<dbReference type="Proteomes" id="UP000182783">
    <property type="component" value="Unassembled WGS sequence"/>
</dbReference>